<proteinExistence type="predicted"/>
<accession>F0BC14</accession>
<gene>
    <name evidence="1" type="ORF">XVE_1638</name>
</gene>
<dbReference type="EMBL" id="AEQV01000046">
    <property type="protein sequence ID" value="EGD09997.1"/>
    <property type="molecule type" value="Genomic_DNA"/>
</dbReference>
<dbReference type="InterPro" id="IPR043019">
    <property type="entry name" value="GrlR_sf"/>
</dbReference>
<comment type="caution">
    <text evidence="1">The sequence shown here is derived from an EMBL/GenBank/DDBJ whole genome shotgun (WGS) entry which is preliminary data.</text>
</comment>
<dbReference type="AlphaFoldDB" id="F0BC14"/>
<dbReference type="RefSeq" id="WP_005991164.1">
    <property type="nucleotide sequence ID" value="NZ_AEQV01000046.1"/>
</dbReference>
<reference evidence="1 2" key="1">
    <citation type="journal article" date="2011" name="BMC Genomics">
        <title>Comparative genomics reveals diversity among xanthomonads infecting tomato and pepper.</title>
        <authorList>
            <person name="Potnis N."/>
            <person name="Krasileva K."/>
            <person name="Chow V."/>
            <person name="Almeida N.F."/>
            <person name="Patil P.B."/>
            <person name="Ryan R.P."/>
            <person name="Sharlach M."/>
            <person name="Behlau F."/>
            <person name="Dow J.M."/>
            <person name="Momol M.T."/>
            <person name="White F.F."/>
            <person name="Preston J.F."/>
            <person name="Vinatzer B.A."/>
            <person name="Koebnik R."/>
            <person name="Setubal J.C."/>
            <person name="Norman D.J."/>
            <person name="Staskawicz B.J."/>
            <person name="Jones J.B."/>
        </authorList>
    </citation>
    <scope>NUCLEOTIDE SEQUENCE [LARGE SCALE GENOMIC DNA]</scope>
    <source>
        <strain evidence="1 2">ATCC 35937</strain>
    </source>
</reference>
<sequence length="68" mass="7295">MSNGGDSGYTYSGSKQGDHAGFTAKLIIKCWAPGSESVFGGLDQFELEFWGNATAAGFFCQGQHRWAL</sequence>
<evidence type="ECO:0000313" key="2">
    <source>
        <dbReference type="Proteomes" id="UP000003299"/>
    </source>
</evidence>
<dbReference type="Proteomes" id="UP000003299">
    <property type="component" value="Unassembled WGS sequence"/>
</dbReference>
<protein>
    <submittedName>
        <fullName evidence="1">Uncharacterized protein</fullName>
    </submittedName>
</protein>
<organism evidence="1 2">
    <name type="scientific">Xanthomonas vesicatoria ATCC 35937</name>
    <dbReference type="NCBI Taxonomy" id="925775"/>
    <lineage>
        <taxon>Bacteria</taxon>
        <taxon>Pseudomonadati</taxon>
        <taxon>Pseudomonadota</taxon>
        <taxon>Gammaproteobacteria</taxon>
        <taxon>Lysobacterales</taxon>
        <taxon>Lysobacteraceae</taxon>
        <taxon>Xanthomonas</taxon>
    </lineage>
</organism>
<name>F0BC14_9XANT</name>
<evidence type="ECO:0000313" key="1">
    <source>
        <dbReference type="EMBL" id="EGD09997.1"/>
    </source>
</evidence>
<dbReference type="Gene3D" id="2.40.128.380">
    <property type="entry name" value="T3SS negative regulator GrlR"/>
    <property type="match status" value="1"/>
</dbReference>